<dbReference type="RefSeq" id="XP_040656972.1">
    <property type="nucleotide sequence ID" value="XM_040801939.1"/>
</dbReference>
<comment type="caution">
    <text evidence="2">The sequence shown here is derived from an EMBL/GenBank/DDBJ whole genome shotgun (WGS) entry which is preliminary data.</text>
</comment>
<dbReference type="AlphaFoldDB" id="A0A151GKJ4"/>
<dbReference type="SUPFAM" id="SSF53448">
    <property type="entry name" value="Nucleotide-diphospho-sugar transferases"/>
    <property type="match status" value="1"/>
</dbReference>
<dbReference type="GeneID" id="63717275"/>
<gene>
    <name evidence="2" type="ORF">DCS_04632</name>
</gene>
<dbReference type="Gene3D" id="3.90.550.10">
    <property type="entry name" value="Spore Coat Polysaccharide Biosynthesis Protein SpsA, Chain A"/>
    <property type="match status" value="1"/>
</dbReference>
<sequence length="323" mass="37121">MWRYRNKRVREVAMGAVVFVVTVLHFLYMASYALDFLGPTMSPAAYVFYATANAYACSAVINIHRLRHRFNTRHRIVVLVSEDVSPEYLDLFAGLNATVLHQTPPQLPDGGSYYYKDCLLKLVAFKMHLLDPTVQRLLVLDSDQLIVRNIDFMLDRRLTDDVAAPSAYWLAPGTLASTCMLIQPNPTLWEEVEGAINTTSAQHYDMDIFNDLFAHRARRLSGSYVTLNSHWEDRTVPTWFTTDRNVTFPADAWARDASDDELDELYNNQTDILHYTAVGKPWMWSTEQTKLKRPDAHPVLFHQWSQWRILASELCPNGFISVI</sequence>
<evidence type="ECO:0000313" key="2">
    <source>
        <dbReference type="EMBL" id="KYK57620.1"/>
    </source>
</evidence>
<dbReference type="STRING" id="98403.A0A151GKJ4"/>
<dbReference type="Proteomes" id="UP000076580">
    <property type="component" value="Chromosome 02"/>
</dbReference>
<keyword evidence="3" id="KW-1185">Reference proteome</keyword>
<dbReference type="InParanoid" id="A0A151GKJ4"/>
<proteinExistence type="predicted"/>
<name>A0A151GKJ4_DRECN</name>
<dbReference type="PANTHER" id="PTHR11183">
    <property type="entry name" value="GLYCOGENIN SUBFAMILY MEMBER"/>
    <property type="match status" value="1"/>
</dbReference>
<dbReference type="InterPro" id="IPR029044">
    <property type="entry name" value="Nucleotide-diphossugar_trans"/>
</dbReference>
<feature type="transmembrane region" description="Helical" evidence="1">
    <location>
        <begin position="46"/>
        <end position="66"/>
    </location>
</feature>
<dbReference type="EMBL" id="LAYC01000002">
    <property type="protein sequence ID" value="KYK57620.1"/>
    <property type="molecule type" value="Genomic_DNA"/>
</dbReference>
<dbReference type="InterPro" id="IPR050587">
    <property type="entry name" value="GNT1/Glycosyltrans_8"/>
</dbReference>
<evidence type="ECO:0000256" key="1">
    <source>
        <dbReference type="SAM" id="Phobius"/>
    </source>
</evidence>
<feature type="transmembrane region" description="Helical" evidence="1">
    <location>
        <begin position="12"/>
        <end position="34"/>
    </location>
</feature>
<organism evidence="2 3">
    <name type="scientific">Drechmeria coniospora</name>
    <name type="common">Nematophagous fungus</name>
    <name type="synonym">Meria coniospora</name>
    <dbReference type="NCBI Taxonomy" id="98403"/>
    <lineage>
        <taxon>Eukaryota</taxon>
        <taxon>Fungi</taxon>
        <taxon>Dikarya</taxon>
        <taxon>Ascomycota</taxon>
        <taxon>Pezizomycotina</taxon>
        <taxon>Sordariomycetes</taxon>
        <taxon>Hypocreomycetidae</taxon>
        <taxon>Hypocreales</taxon>
        <taxon>Ophiocordycipitaceae</taxon>
        <taxon>Drechmeria</taxon>
    </lineage>
</organism>
<accession>A0A151GKJ4</accession>
<keyword evidence="1" id="KW-0812">Transmembrane</keyword>
<reference evidence="2 3" key="1">
    <citation type="journal article" date="2016" name="Sci. Rep.">
        <title>Insights into Adaptations to a Near-Obligate Nematode Endoparasitic Lifestyle from the Finished Genome of Drechmeria coniospora.</title>
        <authorList>
            <person name="Zhang L."/>
            <person name="Zhou Z."/>
            <person name="Guo Q."/>
            <person name="Fokkens L."/>
            <person name="Miskei M."/>
            <person name="Pocsi I."/>
            <person name="Zhang W."/>
            <person name="Chen M."/>
            <person name="Wang L."/>
            <person name="Sun Y."/>
            <person name="Donzelli B.G."/>
            <person name="Gibson D.M."/>
            <person name="Nelson D.R."/>
            <person name="Luo J.G."/>
            <person name="Rep M."/>
            <person name="Liu H."/>
            <person name="Yang S."/>
            <person name="Wang J."/>
            <person name="Krasnoff S.B."/>
            <person name="Xu Y."/>
            <person name="Molnar I."/>
            <person name="Lin M."/>
        </authorList>
    </citation>
    <scope>NUCLEOTIDE SEQUENCE [LARGE SCALE GENOMIC DNA]</scope>
    <source>
        <strain evidence="2 3">ARSEF 6962</strain>
    </source>
</reference>
<keyword evidence="1" id="KW-1133">Transmembrane helix</keyword>
<evidence type="ECO:0000313" key="3">
    <source>
        <dbReference type="Proteomes" id="UP000076580"/>
    </source>
</evidence>
<keyword evidence="1" id="KW-0472">Membrane</keyword>
<protein>
    <submittedName>
        <fullName evidence="2">Uncharacterized protein</fullName>
    </submittedName>
</protein>